<evidence type="ECO:0000259" key="1">
    <source>
        <dbReference type="Pfam" id="PF22936"/>
    </source>
</evidence>
<dbReference type="Proteomes" id="UP000015241">
    <property type="component" value="Unassembled WGS sequence"/>
</dbReference>
<keyword evidence="3" id="KW-1185">Reference proteome</keyword>
<evidence type="ECO:0000313" key="2">
    <source>
        <dbReference type="EMBL" id="EPS92702.1"/>
    </source>
</evidence>
<dbReference type="InParanoid" id="S8DIQ9"/>
<dbReference type="Pfam" id="PF22936">
    <property type="entry name" value="Pol_BBD"/>
    <property type="match status" value="1"/>
</dbReference>
<dbReference type="AlphaFoldDB" id="S8DIQ9"/>
<feature type="domain" description="Retrovirus-related Pol polyprotein from transposon TNT 1-94-like beta-barrel" evidence="1">
    <location>
        <begin position="181"/>
        <end position="227"/>
    </location>
</feature>
<evidence type="ECO:0000313" key="3">
    <source>
        <dbReference type="Proteomes" id="UP000015241"/>
    </source>
</evidence>
<protein>
    <recommendedName>
        <fullName evidence="1">Retrovirus-related Pol polyprotein from transposon TNT 1-94-like beta-barrel domain-containing protein</fullName>
    </recommendedName>
</protein>
<dbReference type="HOGENOM" id="CLU_1215131_0_0_1"/>
<gene>
    <name evidence="2" type="ORF">FOMPIDRAFT_1137433</name>
</gene>
<feature type="non-terminal residue" evidence="2">
    <location>
        <position position="227"/>
    </location>
</feature>
<proteinExistence type="predicted"/>
<name>S8DIQ9_FOMSC</name>
<dbReference type="STRING" id="743788.S8DIQ9"/>
<accession>S8DIQ9</accession>
<organism evidence="2 3">
    <name type="scientific">Fomitopsis schrenkii</name>
    <name type="common">Brown rot fungus</name>
    <dbReference type="NCBI Taxonomy" id="2126942"/>
    <lineage>
        <taxon>Eukaryota</taxon>
        <taxon>Fungi</taxon>
        <taxon>Dikarya</taxon>
        <taxon>Basidiomycota</taxon>
        <taxon>Agaricomycotina</taxon>
        <taxon>Agaricomycetes</taxon>
        <taxon>Polyporales</taxon>
        <taxon>Fomitopsis</taxon>
    </lineage>
</organism>
<dbReference type="InterPro" id="IPR054722">
    <property type="entry name" value="PolX-like_BBD"/>
</dbReference>
<sequence>MLKACTNPKCPHPQGHTLDECFAQGGGMEGRREEVLAKKRKARAGCIRDTAAVATPLPVAAMTDVNGQAFVVDSSTGRAYYLNPGSLSSSAASSVAHSLAPSPAPEETSALAVDVEPEWLASVATPADVVEYASLLALSNHDSVSLDWHSHSKPAVEPAAYAVAPMLAPARRITTAGSEAFIFDSGASTHLTPCKADFHDLVPIAPRGIRGVNGSIIYAYGVGKVRL</sequence>
<reference evidence="2 3" key="1">
    <citation type="journal article" date="2012" name="Science">
        <title>The Paleozoic origin of enzymatic lignin decomposition reconstructed from 31 fungal genomes.</title>
        <authorList>
            <person name="Floudas D."/>
            <person name="Binder M."/>
            <person name="Riley R."/>
            <person name="Barry K."/>
            <person name="Blanchette R.A."/>
            <person name="Henrissat B."/>
            <person name="Martinez A.T."/>
            <person name="Otillar R."/>
            <person name="Spatafora J.W."/>
            <person name="Yadav J.S."/>
            <person name="Aerts A."/>
            <person name="Benoit I."/>
            <person name="Boyd A."/>
            <person name="Carlson A."/>
            <person name="Copeland A."/>
            <person name="Coutinho P.M."/>
            <person name="de Vries R.P."/>
            <person name="Ferreira P."/>
            <person name="Findley K."/>
            <person name="Foster B."/>
            <person name="Gaskell J."/>
            <person name="Glotzer D."/>
            <person name="Gorecki P."/>
            <person name="Heitman J."/>
            <person name="Hesse C."/>
            <person name="Hori C."/>
            <person name="Igarashi K."/>
            <person name="Jurgens J.A."/>
            <person name="Kallen N."/>
            <person name="Kersten P."/>
            <person name="Kohler A."/>
            <person name="Kuees U."/>
            <person name="Kumar T.K.A."/>
            <person name="Kuo A."/>
            <person name="LaButti K."/>
            <person name="Larrondo L.F."/>
            <person name="Lindquist E."/>
            <person name="Ling A."/>
            <person name="Lombard V."/>
            <person name="Lucas S."/>
            <person name="Lundell T."/>
            <person name="Martin R."/>
            <person name="McLaughlin D.J."/>
            <person name="Morgenstern I."/>
            <person name="Morin E."/>
            <person name="Murat C."/>
            <person name="Nagy L.G."/>
            <person name="Nolan M."/>
            <person name="Ohm R.A."/>
            <person name="Patyshakuliyeva A."/>
            <person name="Rokas A."/>
            <person name="Ruiz-Duenas F.J."/>
            <person name="Sabat G."/>
            <person name="Salamov A."/>
            <person name="Samejima M."/>
            <person name="Schmutz J."/>
            <person name="Slot J.C."/>
            <person name="St John F."/>
            <person name="Stenlid J."/>
            <person name="Sun H."/>
            <person name="Sun S."/>
            <person name="Syed K."/>
            <person name="Tsang A."/>
            <person name="Wiebenga A."/>
            <person name="Young D."/>
            <person name="Pisabarro A."/>
            <person name="Eastwood D.C."/>
            <person name="Martin F."/>
            <person name="Cullen D."/>
            <person name="Grigoriev I.V."/>
            <person name="Hibbett D.S."/>
        </authorList>
    </citation>
    <scope>NUCLEOTIDE SEQUENCE</scope>
    <source>
        <strain evidence="3">FP-58527</strain>
    </source>
</reference>
<dbReference type="OrthoDB" id="3049716at2759"/>
<dbReference type="EMBL" id="KE504383">
    <property type="protein sequence ID" value="EPS92702.1"/>
    <property type="molecule type" value="Genomic_DNA"/>
</dbReference>